<organism evidence="3 4">
    <name type="scientific">Choanephora cucurbitarum</name>
    <dbReference type="NCBI Taxonomy" id="101091"/>
    <lineage>
        <taxon>Eukaryota</taxon>
        <taxon>Fungi</taxon>
        <taxon>Fungi incertae sedis</taxon>
        <taxon>Mucoromycota</taxon>
        <taxon>Mucoromycotina</taxon>
        <taxon>Mucoromycetes</taxon>
        <taxon>Mucorales</taxon>
        <taxon>Mucorineae</taxon>
        <taxon>Choanephoraceae</taxon>
        <taxon>Choanephoroideae</taxon>
        <taxon>Choanephora</taxon>
    </lineage>
</organism>
<name>A0A1C7NFV8_9FUNG</name>
<evidence type="ECO:0000256" key="2">
    <source>
        <dbReference type="SAM" id="Phobius"/>
    </source>
</evidence>
<accession>A0A1C7NFV8</accession>
<keyword evidence="2" id="KW-1133">Transmembrane helix</keyword>
<feature type="transmembrane region" description="Helical" evidence="2">
    <location>
        <begin position="188"/>
        <end position="209"/>
    </location>
</feature>
<protein>
    <submittedName>
        <fullName evidence="3">Uncharacterized protein</fullName>
    </submittedName>
</protein>
<dbReference type="EMBL" id="LUGH01000184">
    <property type="protein sequence ID" value="OBZ87972.1"/>
    <property type="molecule type" value="Genomic_DNA"/>
</dbReference>
<keyword evidence="4" id="KW-1185">Reference proteome</keyword>
<feature type="transmembrane region" description="Helical" evidence="2">
    <location>
        <begin position="156"/>
        <end position="176"/>
    </location>
</feature>
<feature type="region of interest" description="Disordered" evidence="1">
    <location>
        <begin position="1"/>
        <end position="31"/>
    </location>
</feature>
<dbReference type="OrthoDB" id="2287922at2759"/>
<evidence type="ECO:0000313" key="3">
    <source>
        <dbReference type="EMBL" id="OBZ87972.1"/>
    </source>
</evidence>
<sequence length="265" mass="29992">MASLSTPIPYSTDLETETNKRPRRHTITRPDSALELLSEDDSDEEIQQEALDRISDILANLIQEANEAVNGIEKERMMIKSVSLDSRRSRIPRPKRLVIQPALLHSAPPTTQTRPTKKKQSDPIIESFRRLDSSMAMVDSLSRDLASEDMVLNSRLMLFLLMPLLHIPHSFITMLFDLCYSHQIRQTSIFDIPSMLVWTCLLALANLVVGESSSKDKSKAIRPKVQLPGSFIHHKTAIHANKRTWIPSTVQTHASIPTLVRRNSV</sequence>
<dbReference type="Proteomes" id="UP000093000">
    <property type="component" value="Unassembled WGS sequence"/>
</dbReference>
<evidence type="ECO:0000313" key="4">
    <source>
        <dbReference type="Proteomes" id="UP000093000"/>
    </source>
</evidence>
<keyword evidence="2" id="KW-0472">Membrane</keyword>
<dbReference type="InParanoid" id="A0A1C7NFV8"/>
<evidence type="ECO:0000256" key="1">
    <source>
        <dbReference type="SAM" id="MobiDB-lite"/>
    </source>
</evidence>
<keyword evidence="2" id="KW-0812">Transmembrane</keyword>
<dbReference type="AlphaFoldDB" id="A0A1C7NFV8"/>
<comment type="caution">
    <text evidence="3">The sequence shown here is derived from an EMBL/GenBank/DDBJ whole genome shotgun (WGS) entry which is preliminary data.</text>
</comment>
<proteinExistence type="predicted"/>
<reference evidence="3 4" key="1">
    <citation type="submission" date="2016-03" db="EMBL/GenBank/DDBJ databases">
        <title>Choanephora cucurbitarum.</title>
        <authorList>
            <person name="Min B."/>
            <person name="Park H."/>
            <person name="Park J.-H."/>
            <person name="Shin H.-D."/>
            <person name="Choi I.-G."/>
        </authorList>
    </citation>
    <scope>NUCLEOTIDE SEQUENCE [LARGE SCALE GENOMIC DNA]</scope>
    <source>
        <strain evidence="3 4">KUS-F28377</strain>
    </source>
</reference>
<gene>
    <name evidence="3" type="ORF">A0J61_03971</name>
</gene>